<accession>A0A5E4R0H2</accession>
<organism evidence="1 2">
    <name type="scientific">Leptidea sinapis</name>
    <dbReference type="NCBI Taxonomy" id="189913"/>
    <lineage>
        <taxon>Eukaryota</taxon>
        <taxon>Metazoa</taxon>
        <taxon>Ecdysozoa</taxon>
        <taxon>Arthropoda</taxon>
        <taxon>Hexapoda</taxon>
        <taxon>Insecta</taxon>
        <taxon>Pterygota</taxon>
        <taxon>Neoptera</taxon>
        <taxon>Endopterygota</taxon>
        <taxon>Lepidoptera</taxon>
        <taxon>Glossata</taxon>
        <taxon>Ditrysia</taxon>
        <taxon>Papilionoidea</taxon>
        <taxon>Pieridae</taxon>
        <taxon>Dismorphiinae</taxon>
        <taxon>Leptidea</taxon>
    </lineage>
</organism>
<evidence type="ECO:0000313" key="2">
    <source>
        <dbReference type="Proteomes" id="UP000324832"/>
    </source>
</evidence>
<name>A0A5E4R0H2_9NEOP</name>
<gene>
    <name evidence="1" type="ORF">LSINAPIS_LOCUS13428</name>
</gene>
<evidence type="ECO:0000313" key="1">
    <source>
        <dbReference type="EMBL" id="VVD03429.1"/>
    </source>
</evidence>
<keyword evidence="2" id="KW-1185">Reference proteome</keyword>
<sequence length="88" mass="9449">MGSHRGRRETVRPCPVCLVRSGTGGQCSATWSAFGALTASEIPSSYIRNCRLSQRVLLSLIQDSPHALLFAISRIGSIADSSRGFGRL</sequence>
<protein>
    <submittedName>
        <fullName evidence="1">Uncharacterized protein</fullName>
    </submittedName>
</protein>
<dbReference type="AlphaFoldDB" id="A0A5E4R0H2"/>
<proteinExistence type="predicted"/>
<reference evidence="1 2" key="1">
    <citation type="submission" date="2017-07" db="EMBL/GenBank/DDBJ databases">
        <authorList>
            <person name="Talla V."/>
            <person name="Backstrom N."/>
        </authorList>
    </citation>
    <scope>NUCLEOTIDE SEQUENCE [LARGE SCALE GENOMIC DNA]</scope>
</reference>
<dbReference type="Proteomes" id="UP000324832">
    <property type="component" value="Unassembled WGS sequence"/>
</dbReference>
<dbReference type="EMBL" id="FZQP02006771">
    <property type="protein sequence ID" value="VVD03429.1"/>
    <property type="molecule type" value="Genomic_DNA"/>
</dbReference>